<evidence type="ECO:0000256" key="3">
    <source>
        <dbReference type="ARBA" id="ARBA00022448"/>
    </source>
</evidence>
<dbReference type="Pfam" id="PF11744">
    <property type="entry name" value="ALMT"/>
    <property type="match status" value="1"/>
</dbReference>
<keyword evidence="11" id="KW-1185">Reference proteome</keyword>
<dbReference type="GO" id="GO:0034220">
    <property type="term" value="P:monoatomic ion transmembrane transport"/>
    <property type="evidence" value="ECO:0007669"/>
    <property type="project" value="UniProtKB-KW"/>
</dbReference>
<gene>
    <name evidence="10" type="ORF">TAV2_LOCUS11924</name>
</gene>
<dbReference type="PANTHER" id="PTHR31086">
    <property type="entry name" value="ALUMINUM-ACTIVATED MALATE TRANSPORTER 10"/>
    <property type="match status" value="1"/>
</dbReference>
<feature type="transmembrane region" description="Helical" evidence="9">
    <location>
        <begin position="214"/>
        <end position="233"/>
    </location>
</feature>
<evidence type="ECO:0000256" key="4">
    <source>
        <dbReference type="ARBA" id="ARBA00022692"/>
    </source>
</evidence>
<evidence type="ECO:0000256" key="9">
    <source>
        <dbReference type="SAM" id="Phobius"/>
    </source>
</evidence>
<keyword evidence="5 9" id="KW-1133">Transmembrane helix</keyword>
<dbReference type="GO" id="GO:0015743">
    <property type="term" value="P:malate transport"/>
    <property type="evidence" value="ECO:0007669"/>
    <property type="project" value="InterPro"/>
</dbReference>
<evidence type="ECO:0000256" key="8">
    <source>
        <dbReference type="ARBA" id="ARBA00023303"/>
    </source>
</evidence>
<comment type="subcellular location">
    <subcellularLocation>
        <location evidence="1">Membrane</location>
        <topology evidence="1">Multi-pass membrane protein</topology>
    </subcellularLocation>
</comment>
<keyword evidence="4 9" id="KW-0812">Transmembrane</keyword>
<evidence type="ECO:0000313" key="10">
    <source>
        <dbReference type="EMBL" id="CAH2056709.1"/>
    </source>
</evidence>
<evidence type="ECO:0000256" key="1">
    <source>
        <dbReference type="ARBA" id="ARBA00004141"/>
    </source>
</evidence>
<evidence type="ECO:0000256" key="7">
    <source>
        <dbReference type="ARBA" id="ARBA00023136"/>
    </source>
</evidence>
<evidence type="ECO:0000313" key="11">
    <source>
        <dbReference type="Proteomes" id="UP000836841"/>
    </source>
</evidence>
<feature type="transmembrane region" description="Helical" evidence="9">
    <location>
        <begin position="91"/>
        <end position="109"/>
    </location>
</feature>
<proteinExistence type="inferred from homology"/>
<evidence type="ECO:0008006" key="12">
    <source>
        <dbReference type="Google" id="ProtNLM"/>
    </source>
</evidence>
<name>A0AAU9S699_THLAR</name>
<comment type="caution">
    <text evidence="10">The sequence shown here is derived from an EMBL/GenBank/DDBJ whole genome shotgun (WGS) entry which is preliminary data.</text>
</comment>
<reference evidence="10 11" key="1">
    <citation type="submission" date="2022-03" db="EMBL/GenBank/DDBJ databases">
        <authorList>
            <person name="Nunn A."/>
            <person name="Chopra R."/>
            <person name="Nunn A."/>
            <person name="Contreras Garrido A."/>
        </authorList>
    </citation>
    <scope>NUCLEOTIDE SEQUENCE [LARGE SCALE GENOMIC DNA]</scope>
</reference>
<organism evidence="10 11">
    <name type="scientific">Thlaspi arvense</name>
    <name type="common">Field penny-cress</name>
    <dbReference type="NCBI Taxonomy" id="13288"/>
    <lineage>
        <taxon>Eukaryota</taxon>
        <taxon>Viridiplantae</taxon>
        <taxon>Streptophyta</taxon>
        <taxon>Embryophyta</taxon>
        <taxon>Tracheophyta</taxon>
        <taxon>Spermatophyta</taxon>
        <taxon>Magnoliopsida</taxon>
        <taxon>eudicotyledons</taxon>
        <taxon>Gunneridae</taxon>
        <taxon>Pentapetalae</taxon>
        <taxon>rosids</taxon>
        <taxon>malvids</taxon>
        <taxon>Brassicales</taxon>
        <taxon>Brassicaceae</taxon>
        <taxon>Thlaspideae</taxon>
        <taxon>Thlaspi</taxon>
    </lineage>
</organism>
<comment type="similarity">
    <text evidence="2">Belongs to the aromatic acid exporter (TC 2.A.85) family.</text>
</comment>
<keyword evidence="8" id="KW-0407">Ion channel</keyword>
<evidence type="ECO:0000256" key="2">
    <source>
        <dbReference type="ARBA" id="ARBA00007079"/>
    </source>
</evidence>
<dbReference type="AlphaFoldDB" id="A0AAU9S699"/>
<sequence length="428" mass="47482">MSAQAQYPGFTALTSMKFPRKYLITMQMGPESYKKPTTFERSWRRIKDLYDSLKKVGEDDPRRVMHSLKVGLALASISLFCYFQPTDSSFGASAMWAVMTVVVVFEFFVGATIGKGLNRGLATLVAGALGVGVHHLAGLSGKIGEPVLVGLFVFLQDVCDMGSGIDYIRQVFPQSEGKIRLRFDHLHIDLQFASSVWFQTDEILELAHKRLSTVLIGASACVIISIFVCPVWAGEDLHNLVAGNVEKLANFLEGFGDEYFESQDGEQVKDKQPVSQDYQKVLNSESKEETLVNLARWEPGHGQFTYSHPWKRYLKIGTLARQCAYHIEALNGYLNSKKSVAGFWRDSNLLEIVPVITVASLLRDVVICTEKLSESVHELASLAHFKTSENLQSNLRKNGGGVVINVDGLKQASPEIENTPAKKSVQQV</sequence>
<evidence type="ECO:0000256" key="5">
    <source>
        <dbReference type="ARBA" id="ARBA00022989"/>
    </source>
</evidence>
<accession>A0AAU9S699</accession>
<protein>
    <recommendedName>
        <fullName evidence="12">Aluminum-activated malate transporter</fullName>
    </recommendedName>
</protein>
<dbReference type="GO" id="GO:0016020">
    <property type="term" value="C:membrane"/>
    <property type="evidence" value="ECO:0007669"/>
    <property type="project" value="UniProtKB-SubCell"/>
</dbReference>
<evidence type="ECO:0000256" key="6">
    <source>
        <dbReference type="ARBA" id="ARBA00023065"/>
    </source>
</evidence>
<dbReference type="Proteomes" id="UP000836841">
    <property type="component" value="Unassembled WGS sequence"/>
</dbReference>
<dbReference type="InterPro" id="IPR020966">
    <property type="entry name" value="ALMT"/>
</dbReference>
<keyword evidence="3" id="KW-0813">Transport</keyword>
<keyword evidence="6" id="KW-0406">Ion transport</keyword>
<dbReference type="EMBL" id="CAJVSB020000530">
    <property type="protein sequence ID" value="CAH2056709.1"/>
    <property type="molecule type" value="Genomic_DNA"/>
</dbReference>
<keyword evidence="7 9" id="KW-0472">Membrane</keyword>